<dbReference type="Pfam" id="PF00988">
    <property type="entry name" value="CPSase_sm_chain"/>
    <property type="match status" value="1"/>
</dbReference>
<organism evidence="10 11">
    <name type="scientific">Defluviitalea saccharophila</name>
    <dbReference type="NCBI Taxonomy" id="879970"/>
    <lineage>
        <taxon>Bacteria</taxon>
        <taxon>Bacillati</taxon>
        <taxon>Bacillota</taxon>
        <taxon>Clostridia</taxon>
        <taxon>Lachnospirales</taxon>
        <taxon>Defluviitaleaceae</taxon>
        <taxon>Defluviitalea</taxon>
    </lineage>
</organism>
<comment type="pathway">
    <text evidence="1 8">Amino-acid biosynthesis; L-arginine biosynthesis; carbamoyl phosphate from bicarbonate: step 1/1.</text>
</comment>
<proteinExistence type="inferred from homology"/>
<name>A0ABZ2Y7F2_9FIRM</name>
<protein>
    <recommendedName>
        <fullName evidence="8">Carbamoyl phosphate synthase small chain</fullName>
        <ecNumber evidence="8">6.3.5.5</ecNumber>
    </recommendedName>
    <alternativeName>
        <fullName evidence="8">Carbamoyl phosphate synthetase glutamine chain</fullName>
    </alternativeName>
</protein>
<feature type="binding site" evidence="8">
    <location>
        <position position="45"/>
    </location>
    <ligand>
        <name>L-glutamine</name>
        <dbReference type="ChEBI" id="CHEBI:58359"/>
    </ligand>
</feature>
<dbReference type="InterPro" id="IPR006274">
    <property type="entry name" value="CarbamoylP_synth_ssu"/>
</dbReference>
<dbReference type="PANTHER" id="PTHR43418">
    <property type="entry name" value="MULTIFUNCTIONAL TRYPTOPHAN BIOSYNTHESIS PROTEIN-RELATED"/>
    <property type="match status" value="1"/>
</dbReference>
<keyword evidence="8" id="KW-0665">Pyrimidine biosynthesis</keyword>
<comment type="catalytic activity">
    <reaction evidence="8">
        <text>L-glutamine + H2O = L-glutamate + NH4(+)</text>
        <dbReference type="Rhea" id="RHEA:15889"/>
        <dbReference type="ChEBI" id="CHEBI:15377"/>
        <dbReference type="ChEBI" id="CHEBI:28938"/>
        <dbReference type="ChEBI" id="CHEBI:29985"/>
        <dbReference type="ChEBI" id="CHEBI:58359"/>
    </reaction>
</comment>
<comment type="similarity">
    <text evidence="2 8">Belongs to the CarA family.</text>
</comment>
<evidence type="ECO:0000256" key="5">
    <source>
        <dbReference type="ARBA" id="ARBA00022840"/>
    </source>
</evidence>
<comment type="subunit">
    <text evidence="8">Composed of two chains; the small (or glutamine) chain promotes the hydrolysis of glutamine to ammonia, which is used by the large (or ammonia) chain to synthesize carbamoyl phosphate. Tetramer of heterodimers (alpha,beta)4.</text>
</comment>
<evidence type="ECO:0000256" key="1">
    <source>
        <dbReference type="ARBA" id="ARBA00005077"/>
    </source>
</evidence>
<keyword evidence="11" id="KW-1185">Reference proteome</keyword>
<evidence type="ECO:0000256" key="2">
    <source>
        <dbReference type="ARBA" id="ARBA00007800"/>
    </source>
</evidence>
<dbReference type="InterPro" id="IPR029062">
    <property type="entry name" value="Class_I_gatase-like"/>
</dbReference>
<evidence type="ECO:0000256" key="4">
    <source>
        <dbReference type="ARBA" id="ARBA00022741"/>
    </source>
</evidence>
<dbReference type="InterPro" id="IPR035686">
    <property type="entry name" value="CPSase_GATase1"/>
</dbReference>
<comment type="function">
    <text evidence="8">Small subunit of the glutamine-dependent carbamoyl phosphate synthetase (CPSase). CPSase catalyzes the formation of carbamoyl phosphate from the ammonia moiety of glutamine, carbonate, and phosphate donated by ATP, constituting the first step of 2 biosynthetic pathways, one leading to arginine and/or urea and the other to pyrimidine nucleotides. The small subunit (glutamine amidotransferase) binds and cleaves glutamine to supply the large subunit with the substrate ammonia.</text>
</comment>
<dbReference type="PANTHER" id="PTHR43418:SF7">
    <property type="entry name" value="CARBAMOYL-PHOSPHATE SYNTHASE SMALL CHAIN"/>
    <property type="match status" value="1"/>
</dbReference>
<feature type="binding site" evidence="8">
    <location>
        <position position="249"/>
    </location>
    <ligand>
        <name>L-glutamine</name>
        <dbReference type="ChEBI" id="CHEBI:58359"/>
    </ligand>
</feature>
<evidence type="ECO:0000313" key="11">
    <source>
        <dbReference type="Proteomes" id="UP001486565"/>
    </source>
</evidence>
<evidence type="ECO:0000256" key="3">
    <source>
        <dbReference type="ARBA" id="ARBA00022598"/>
    </source>
</evidence>
<dbReference type="PRINTS" id="PR00096">
    <property type="entry name" value="GATASE"/>
</dbReference>
<dbReference type="EMBL" id="CP121687">
    <property type="protein sequence ID" value="WZL70509.1"/>
    <property type="molecule type" value="Genomic_DNA"/>
</dbReference>
<sequence length="357" mass="39398">MNAHILLEDGTVLTGKAFGDTKTVLGEIVFNTSMTGYQETLTDPSYAGQIVVMTYPLIGNYGINEKDVESDKVQVSGFIVKENAKFESNWMSQGNLSDYLKEQGVFAVSDVDTRMLTKKIRNQGTMKCLLTTEEITDNLKEQLKHYSFPTNTVEQVSTREIKHIAGEGKHIGIVDLGLKRGISHHIEALGCSLTIFPWDTTYEKLLSYDLDAVLFSNGPGDPKDAKYAIHTAEQLIGKIPLFGICLGQQILALALGGDTYKLKFGHRGGNHPVLDLRTNKVMITAQNHGYAINSNKVTKDIEITHINVNDLTVEGFCNKQLNVYGVQFHPEAGPGPSDANVIFKQWMSLLDEEGDNA</sequence>
<keyword evidence="3 8" id="KW-0436">Ligase</keyword>
<dbReference type="SUPFAM" id="SSF52317">
    <property type="entry name" value="Class I glutamine amidotransferase-like"/>
    <property type="match status" value="1"/>
</dbReference>
<evidence type="ECO:0000313" key="10">
    <source>
        <dbReference type="EMBL" id="WZL70509.1"/>
    </source>
</evidence>
<feature type="domain" description="Carbamoyl-phosphate synthase small subunit N-terminal" evidence="9">
    <location>
        <begin position="1"/>
        <end position="131"/>
    </location>
</feature>
<dbReference type="NCBIfam" id="TIGR01368">
    <property type="entry name" value="CPSaseIIsmall"/>
    <property type="match status" value="1"/>
</dbReference>
<feature type="region of interest" description="CPSase" evidence="8">
    <location>
        <begin position="1"/>
        <end position="169"/>
    </location>
</feature>
<keyword evidence="8" id="KW-0028">Amino-acid biosynthesis</keyword>
<dbReference type="Pfam" id="PF00117">
    <property type="entry name" value="GATase"/>
    <property type="match status" value="1"/>
</dbReference>
<feature type="active site" description="Nucleophile" evidence="8">
    <location>
        <position position="245"/>
    </location>
</feature>
<dbReference type="EC" id="6.3.5.5" evidence="8"/>
<dbReference type="Gene3D" id="3.40.50.880">
    <property type="match status" value="1"/>
</dbReference>
<feature type="binding site" evidence="8">
    <location>
        <position position="220"/>
    </location>
    <ligand>
        <name>L-glutamine</name>
        <dbReference type="ChEBI" id="CHEBI:58359"/>
    </ligand>
</feature>
<reference evidence="10 11" key="1">
    <citation type="submission" date="2023-03" db="EMBL/GenBank/DDBJ databases">
        <title>Novel Species.</title>
        <authorList>
            <person name="Ma S."/>
        </authorList>
    </citation>
    <scope>NUCLEOTIDE SEQUENCE [LARGE SCALE GENOMIC DNA]</scope>
    <source>
        <strain evidence="10 11">LIND6LT2</strain>
    </source>
</reference>
<dbReference type="PRINTS" id="PR00097">
    <property type="entry name" value="ANTSNTHASEII"/>
</dbReference>
<accession>A0ABZ2Y7F2</accession>
<feature type="binding site" evidence="8">
    <location>
        <position position="246"/>
    </location>
    <ligand>
        <name>L-glutamine</name>
        <dbReference type="ChEBI" id="CHEBI:58359"/>
    </ligand>
</feature>
<keyword evidence="8" id="KW-0055">Arginine biosynthesis</keyword>
<dbReference type="Gene3D" id="3.50.30.20">
    <property type="entry name" value="Carbamoyl-phosphate synthase small subunit, N-terminal domain"/>
    <property type="match status" value="1"/>
</dbReference>
<dbReference type="SMART" id="SM01097">
    <property type="entry name" value="CPSase_sm_chain"/>
    <property type="match status" value="1"/>
</dbReference>
<feature type="active site" evidence="8">
    <location>
        <position position="329"/>
    </location>
</feature>
<dbReference type="HAMAP" id="MF_01209">
    <property type="entry name" value="CPSase_S_chain"/>
    <property type="match status" value="1"/>
</dbReference>
<keyword evidence="5 8" id="KW-0067">ATP-binding</keyword>
<evidence type="ECO:0000256" key="6">
    <source>
        <dbReference type="ARBA" id="ARBA00022962"/>
    </source>
</evidence>
<dbReference type="PROSITE" id="PS51273">
    <property type="entry name" value="GATASE_TYPE_1"/>
    <property type="match status" value="1"/>
</dbReference>
<dbReference type="RefSeq" id="WP_341877475.1">
    <property type="nucleotide sequence ID" value="NZ_CP121687.1"/>
</dbReference>
<dbReference type="GO" id="GO:0004088">
    <property type="term" value="F:carbamoyl-phosphate synthase (glutamine-hydrolyzing) activity"/>
    <property type="evidence" value="ECO:0007669"/>
    <property type="project" value="UniProtKB-EC"/>
</dbReference>
<feature type="binding site" evidence="8">
    <location>
        <position position="290"/>
    </location>
    <ligand>
        <name>L-glutamine</name>
        <dbReference type="ChEBI" id="CHEBI:58359"/>
    </ligand>
</feature>
<dbReference type="NCBIfam" id="NF009475">
    <property type="entry name" value="PRK12838.1"/>
    <property type="match status" value="1"/>
</dbReference>
<dbReference type="InterPro" id="IPR036480">
    <property type="entry name" value="CarbP_synth_ssu_N_sf"/>
</dbReference>
<dbReference type="Proteomes" id="UP001486565">
    <property type="component" value="Chromosome"/>
</dbReference>
<feature type="binding site" evidence="8">
    <location>
        <position position="287"/>
    </location>
    <ligand>
        <name>L-glutamine</name>
        <dbReference type="ChEBI" id="CHEBI:58359"/>
    </ligand>
</feature>
<dbReference type="CDD" id="cd01744">
    <property type="entry name" value="GATase1_CPSase"/>
    <property type="match status" value="1"/>
</dbReference>
<comment type="pathway">
    <text evidence="8">Pyrimidine metabolism; UMP biosynthesis via de novo pathway; (S)-dihydroorotate from bicarbonate: step 1/3.</text>
</comment>
<dbReference type="PRINTS" id="PR00099">
    <property type="entry name" value="CPSGATASE"/>
</dbReference>
<feature type="binding site" evidence="8">
    <location>
        <position position="218"/>
    </location>
    <ligand>
        <name>L-glutamine</name>
        <dbReference type="ChEBI" id="CHEBI:58359"/>
    </ligand>
</feature>
<evidence type="ECO:0000256" key="7">
    <source>
        <dbReference type="ARBA" id="ARBA00048816"/>
    </source>
</evidence>
<dbReference type="InterPro" id="IPR050472">
    <property type="entry name" value="Anth_synth/Amidotransfase"/>
</dbReference>
<dbReference type="InterPro" id="IPR017926">
    <property type="entry name" value="GATASE"/>
</dbReference>
<keyword evidence="6 8" id="KW-0315">Glutamine amidotransferase</keyword>
<feature type="binding site" evidence="8">
    <location>
        <position position="289"/>
    </location>
    <ligand>
        <name>L-glutamine</name>
        <dbReference type="ChEBI" id="CHEBI:58359"/>
    </ligand>
</feature>
<dbReference type="SUPFAM" id="SSF52021">
    <property type="entry name" value="Carbamoyl phosphate synthetase, small subunit N-terminal domain"/>
    <property type="match status" value="1"/>
</dbReference>
<keyword evidence="4 8" id="KW-0547">Nucleotide-binding</keyword>
<dbReference type="InterPro" id="IPR002474">
    <property type="entry name" value="CarbamoylP_synth_ssu_N"/>
</dbReference>
<evidence type="ECO:0000256" key="8">
    <source>
        <dbReference type="HAMAP-Rule" id="MF_01209"/>
    </source>
</evidence>
<feature type="active site" evidence="8">
    <location>
        <position position="331"/>
    </location>
</feature>
<comment type="catalytic activity">
    <reaction evidence="7 8">
        <text>hydrogencarbonate + L-glutamine + 2 ATP + H2O = carbamoyl phosphate + L-glutamate + 2 ADP + phosphate + 2 H(+)</text>
        <dbReference type="Rhea" id="RHEA:18633"/>
        <dbReference type="ChEBI" id="CHEBI:15377"/>
        <dbReference type="ChEBI" id="CHEBI:15378"/>
        <dbReference type="ChEBI" id="CHEBI:17544"/>
        <dbReference type="ChEBI" id="CHEBI:29985"/>
        <dbReference type="ChEBI" id="CHEBI:30616"/>
        <dbReference type="ChEBI" id="CHEBI:43474"/>
        <dbReference type="ChEBI" id="CHEBI:58228"/>
        <dbReference type="ChEBI" id="CHEBI:58359"/>
        <dbReference type="ChEBI" id="CHEBI:456216"/>
        <dbReference type="EC" id="6.3.5.5"/>
    </reaction>
</comment>
<evidence type="ECO:0000259" key="9">
    <source>
        <dbReference type="SMART" id="SM01097"/>
    </source>
</evidence>
<gene>
    <name evidence="8 10" type="primary">carA</name>
    <name evidence="10" type="ORF">QBE51_02970</name>
</gene>